<accession>A0A7G9T4A6</accession>
<dbReference type="InterPro" id="IPR027417">
    <property type="entry name" value="P-loop_NTPase"/>
</dbReference>
<reference evidence="5 6" key="1">
    <citation type="submission" date="2020-08" db="EMBL/GenBank/DDBJ databases">
        <title>Genome sequence of Weissella diestrammenae KACC 16890T.</title>
        <authorList>
            <person name="Hyun D.-W."/>
            <person name="Bae J.-W."/>
        </authorList>
    </citation>
    <scope>NUCLEOTIDE SEQUENCE [LARGE SCALE GENOMIC DNA]</scope>
    <source>
        <strain evidence="5 6">KACC 16890</strain>
    </source>
</reference>
<dbReference type="Gene3D" id="3.40.50.300">
    <property type="entry name" value="P-loop containing nucleotide triphosphate hydrolases"/>
    <property type="match status" value="1"/>
</dbReference>
<evidence type="ECO:0000256" key="3">
    <source>
        <dbReference type="ARBA" id="ARBA00022840"/>
    </source>
</evidence>
<dbReference type="InterPro" id="IPR003439">
    <property type="entry name" value="ABC_transporter-like_ATP-bd"/>
</dbReference>
<dbReference type="RefSeq" id="WP_187528766.1">
    <property type="nucleotide sequence ID" value="NZ_CP060724.1"/>
</dbReference>
<gene>
    <name evidence="5" type="ORF">H9L19_05945</name>
</gene>
<evidence type="ECO:0000313" key="5">
    <source>
        <dbReference type="EMBL" id="QNN74931.1"/>
    </source>
</evidence>
<keyword evidence="6" id="KW-1185">Reference proteome</keyword>
<dbReference type="Proteomes" id="UP000515800">
    <property type="component" value="Chromosome"/>
</dbReference>
<keyword evidence="1" id="KW-0813">Transport</keyword>
<dbReference type="AlphaFoldDB" id="A0A7G9T4A6"/>
<name>A0A7G9T4A6_9LACO</name>
<keyword evidence="2" id="KW-0547">Nucleotide-binding</keyword>
<dbReference type="InterPro" id="IPR051782">
    <property type="entry name" value="ABC_Transporter_VariousFunc"/>
</dbReference>
<feature type="domain" description="ABC transporter" evidence="4">
    <location>
        <begin position="17"/>
        <end position="121"/>
    </location>
</feature>
<evidence type="ECO:0000259" key="4">
    <source>
        <dbReference type="Pfam" id="PF00005"/>
    </source>
</evidence>
<dbReference type="PANTHER" id="PTHR42939:SF1">
    <property type="entry name" value="ABC TRANSPORTER ATP-BINDING PROTEIN ALBC-RELATED"/>
    <property type="match status" value="1"/>
</dbReference>
<dbReference type="PANTHER" id="PTHR42939">
    <property type="entry name" value="ABC TRANSPORTER ATP-BINDING PROTEIN ALBC-RELATED"/>
    <property type="match status" value="1"/>
</dbReference>
<proteinExistence type="predicted"/>
<dbReference type="GO" id="GO:0016887">
    <property type="term" value="F:ATP hydrolysis activity"/>
    <property type="evidence" value="ECO:0007669"/>
    <property type="project" value="InterPro"/>
</dbReference>
<organism evidence="5 6">
    <name type="scientific">Weissella diestrammenae</name>
    <dbReference type="NCBI Taxonomy" id="1162633"/>
    <lineage>
        <taxon>Bacteria</taxon>
        <taxon>Bacillati</taxon>
        <taxon>Bacillota</taxon>
        <taxon>Bacilli</taxon>
        <taxon>Lactobacillales</taxon>
        <taxon>Lactobacillaceae</taxon>
        <taxon>Weissella</taxon>
    </lineage>
</organism>
<dbReference type="KEGG" id="wdi:H9L19_05945"/>
<dbReference type="SUPFAM" id="SSF52540">
    <property type="entry name" value="P-loop containing nucleoside triphosphate hydrolases"/>
    <property type="match status" value="1"/>
</dbReference>
<evidence type="ECO:0000313" key="6">
    <source>
        <dbReference type="Proteomes" id="UP000515800"/>
    </source>
</evidence>
<dbReference type="EMBL" id="CP060724">
    <property type="protein sequence ID" value="QNN74931.1"/>
    <property type="molecule type" value="Genomic_DNA"/>
</dbReference>
<protein>
    <submittedName>
        <fullName evidence="5">ATP-binding cassette domain-containing protein</fullName>
    </submittedName>
</protein>
<dbReference type="GO" id="GO:0005524">
    <property type="term" value="F:ATP binding"/>
    <property type="evidence" value="ECO:0007669"/>
    <property type="project" value="UniProtKB-KW"/>
</dbReference>
<sequence length="121" mass="13555">MIEVKGLDKSFHGNQILNGINLKVDNGRITALIGKNGAGKSTLIGCVCHYFEIDAGSILNADVSVMPDVDNLYRDMTGRQFLKYMTRIKRKGTFDYLSMVKRLGIVEELDNKIKSYSFGMK</sequence>
<dbReference type="Pfam" id="PF00005">
    <property type="entry name" value="ABC_tran"/>
    <property type="match status" value="1"/>
</dbReference>
<evidence type="ECO:0000256" key="1">
    <source>
        <dbReference type="ARBA" id="ARBA00022448"/>
    </source>
</evidence>
<keyword evidence="3 5" id="KW-0067">ATP-binding</keyword>
<evidence type="ECO:0000256" key="2">
    <source>
        <dbReference type="ARBA" id="ARBA00022741"/>
    </source>
</evidence>